<dbReference type="InterPro" id="IPR019109">
    <property type="entry name" value="MamF_MmsF"/>
</dbReference>
<feature type="transmembrane region" description="Helical" evidence="5">
    <location>
        <begin position="25"/>
        <end position="43"/>
    </location>
</feature>
<evidence type="ECO:0000256" key="2">
    <source>
        <dbReference type="ARBA" id="ARBA00022692"/>
    </source>
</evidence>
<name>A0A0G0QWV7_9BACT</name>
<evidence type="ECO:0008006" key="8">
    <source>
        <dbReference type="Google" id="ProtNLM"/>
    </source>
</evidence>
<dbReference type="PANTHER" id="PTHR36460:SF1">
    <property type="entry name" value="UPF0132 DOMAIN PROTEIN (AFU_ORTHOLOGUE AFUA_3G10255)"/>
    <property type="match status" value="1"/>
</dbReference>
<dbReference type="Proteomes" id="UP000034799">
    <property type="component" value="Unassembled WGS sequence"/>
</dbReference>
<feature type="transmembrane region" description="Helical" evidence="5">
    <location>
        <begin position="83"/>
        <end position="107"/>
    </location>
</feature>
<evidence type="ECO:0000313" key="6">
    <source>
        <dbReference type="EMBL" id="KKR06097.1"/>
    </source>
</evidence>
<evidence type="ECO:0000256" key="5">
    <source>
        <dbReference type="SAM" id="Phobius"/>
    </source>
</evidence>
<sequence>MAETTVKDAVRQVSLNDIKFNKDNALMAALSCIPIVGAVVFFVEKKDLFVRYYAAQFGLLVVAGLGLGVLMFVLGLIPVVNVIMGVLSVCLMPLLSLGSLILIIVAAMKAYKGERWDVPVLSKYALQMMNKF</sequence>
<comment type="subcellular location">
    <subcellularLocation>
        <location evidence="1">Membrane</location>
        <topology evidence="1">Multi-pass membrane protein</topology>
    </subcellularLocation>
</comment>
<dbReference type="STRING" id="1619100.UT34_C0001G0137"/>
<evidence type="ECO:0000256" key="3">
    <source>
        <dbReference type="ARBA" id="ARBA00022989"/>
    </source>
</evidence>
<dbReference type="AlphaFoldDB" id="A0A0G0QWV7"/>
<dbReference type="EMBL" id="LBWK01000001">
    <property type="protein sequence ID" value="KKR06097.1"/>
    <property type="molecule type" value="Genomic_DNA"/>
</dbReference>
<keyword evidence="4 5" id="KW-0472">Membrane</keyword>
<dbReference type="Pfam" id="PF09685">
    <property type="entry name" value="MamF_MmsF"/>
    <property type="match status" value="1"/>
</dbReference>
<reference evidence="6 7" key="1">
    <citation type="journal article" date="2015" name="Nature">
        <title>rRNA introns, odd ribosomes, and small enigmatic genomes across a large radiation of phyla.</title>
        <authorList>
            <person name="Brown C.T."/>
            <person name="Hug L.A."/>
            <person name="Thomas B.C."/>
            <person name="Sharon I."/>
            <person name="Castelle C.J."/>
            <person name="Singh A."/>
            <person name="Wilkins M.J."/>
            <person name="Williams K.H."/>
            <person name="Banfield J.F."/>
        </authorList>
    </citation>
    <scope>NUCLEOTIDE SEQUENCE [LARGE SCALE GENOMIC DNA]</scope>
</reference>
<keyword evidence="3 5" id="KW-1133">Transmembrane helix</keyword>
<protein>
    <recommendedName>
        <fullName evidence="8">DUF4870 domain-containing protein</fullName>
    </recommendedName>
</protein>
<proteinExistence type="predicted"/>
<gene>
    <name evidence="6" type="ORF">UT34_C0001G0137</name>
</gene>
<organism evidence="6 7">
    <name type="scientific">candidate division WS6 bacterium GW2011_GWF2_39_15</name>
    <dbReference type="NCBI Taxonomy" id="1619100"/>
    <lineage>
        <taxon>Bacteria</taxon>
        <taxon>Candidatus Dojkabacteria</taxon>
    </lineage>
</organism>
<evidence type="ECO:0000256" key="4">
    <source>
        <dbReference type="ARBA" id="ARBA00023136"/>
    </source>
</evidence>
<accession>A0A0G0QWV7</accession>
<dbReference type="GO" id="GO:0016020">
    <property type="term" value="C:membrane"/>
    <property type="evidence" value="ECO:0007669"/>
    <property type="project" value="UniProtKB-SubCell"/>
</dbReference>
<keyword evidence="2 5" id="KW-0812">Transmembrane</keyword>
<comment type="caution">
    <text evidence="6">The sequence shown here is derived from an EMBL/GenBank/DDBJ whole genome shotgun (WGS) entry which is preliminary data.</text>
</comment>
<evidence type="ECO:0000256" key="1">
    <source>
        <dbReference type="ARBA" id="ARBA00004141"/>
    </source>
</evidence>
<feature type="transmembrane region" description="Helical" evidence="5">
    <location>
        <begin position="55"/>
        <end position="77"/>
    </location>
</feature>
<dbReference type="PANTHER" id="PTHR36460">
    <property type="entry name" value="UPF0132 DOMAIN PROTEIN (AFU_ORTHOLOGUE AFUA_3G10255)"/>
    <property type="match status" value="1"/>
</dbReference>
<evidence type="ECO:0000313" key="7">
    <source>
        <dbReference type="Proteomes" id="UP000034799"/>
    </source>
</evidence>